<reference evidence="1 2" key="1">
    <citation type="submission" date="2023-11" db="EMBL/GenBank/DDBJ databases">
        <title>Peredibacter starrii A3.12.</title>
        <authorList>
            <person name="Mitchell R.J."/>
        </authorList>
    </citation>
    <scope>NUCLEOTIDE SEQUENCE [LARGE SCALE GENOMIC DNA]</scope>
    <source>
        <strain evidence="1 2">A3.12</strain>
    </source>
</reference>
<dbReference type="AlphaFoldDB" id="A0AAX4HVM0"/>
<proteinExistence type="predicted"/>
<accession>A0AAX4HVM0</accession>
<name>A0AAX4HVM0_9BACT</name>
<dbReference type="RefSeq" id="WP_321399832.1">
    <property type="nucleotide sequence ID" value="NZ_CP139487.1"/>
</dbReference>
<dbReference type="KEGG" id="psti:SOO65_09755"/>
<evidence type="ECO:0000313" key="1">
    <source>
        <dbReference type="EMBL" id="WPU67036.1"/>
    </source>
</evidence>
<keyword evidence="2" id="KW-1185">Reference proteome</keyword>
<dbReference type="Proteomes" id="UP001324634">
    <property type="component" value="Chromosome"/>
</dbReference>
<protein>
    <submittedName>
        <fullName evidence="1">Uncharacterized protein</fullName>
    </submittedName>
</protein>
<sequence>MESWVKDLKYVLMPSRHPLEGYEKEYYAAYQVWRTAWEKFRSEIGVKEPLSSDGFIIPDEMGVLFYQDRCVGLASFTHGTLSKGPMPDHSWFKPWTQEAFNELRQISPDCIICSQFTVSPEFTGKGHVVRWKEILFYYNHLRFLNSMSGVMAGHLNLTRGMQNAGGEEFGATVLNQNHPFNYYGVPLAAQLVAYERSGIEAMIQRKNLSSLFSDLWTRLDHVSEFEVTSNIVPFKKVA</sequence>
<evidence type="ECO:0000313" key="2">
    <source>
        <dbReference type="Proteomes" id="UP001324634"/>
    </source>
</evidence>
<gene>
    <name evidence="1" type="ORF">SOO65_09755</name>
</gene>
<organism evidence="1 2">
    <name type="scientific">Peredibacter starrii</name>
    <dbReference type="NCBI Taxonomy" id="28202"/>
    <lineage>
        <taxon>Bacteria</taxon>
        <taxon>Pseudomonadati</taxon>
        <taxon>Bdellovibrionota</taxon>
        <taxon>Bacteriovoracia</taxon>
        <taxon>Bacteriovoracales</taxon>
        <taxon>Bacteriovoracaceae</taxon>
        <taxon>Peredibacter</taxon>
    </lineage>
</organism>
<dbReference type="EMBL" id="CP139487">
    <property type="protein sequence ID" value="WPU67036.1"/>
    <property type="molecule type" value="Genomic_DNA"/>
</dbReference>